<proteinExistence type="predicted"/>
<dbReference type="SUPFAM" id="SSF55797">
    <property type="entry name" value="PR-1-like"/>
    <property type="match status" value="1"/>
</dbReference>
<reference evidence="3 4" key="1">
    <citation type="journal article" date="2025" name="Microbiol. Resour. Announc.">
        <title>Draft genome sequences for Neonectria magnoliae and Neonectria punicea, canker pathogens of Liriodendron tulipifera and Acer saccharum in West Virginia.</title>
        <authorList>
            <person name="Petronek H.M."/>
            <person name="Kasson M.T."/>
            <person name="Metheny A.M."/>
            <person name="Stauder C.M."/>
            <person name="Lovett B."/>
            <person name="Lynch S.C."/>
            <person name="Garnas J.R."/>
            <person name="Kasson L.R."/>
            <person name="Stajich J.E."/>
        </authorList>
    </citation>
    <scope>NUCLEOTIDE SEQUENCE [LARGE SCALE GENOMIC DNA]</scope>
    <source>
        <strain evidence="3 4">NRRL 64653</strain>
    </source>
</reference>
<comment type="caution">
    <text evidence="3">The sequence shown here is derived from an EMBL/GenBank/DDBJ whole genome shotgun (WGS) entry which is preliminary data.</text>
</comment>
<evidence type="ECO:0000256" key="1">
    <source>
        <dbReference type="SAM" id="SignalP"/>
    </source>
</evidence>
<evidence type="ECO:0000313" key="4">
    <source>
        <dbReference type="Proteomes" id="UP001498476"/>
    </source>
</evidence>
<dbReference type="EMBL" id="JAZAVJ010000009">
    <property type="protein sequence ID" value="KAK7423504.1"/>
    <property type="molecule type" value="Genomic_DNA"/>
</dbReference>
<name>A0ABR1HQR3_9HYPO</name>
<dbReference type="InterPro" id="IPR014044">
    <property type="entry name" value="CAP_dom"/>
</dbReference>
<feature type="chain" id="PRO_5046892121" description="SCP domain-containing protein" evidence="1">
    <location>
        <begin position="23"/>
        <end position="222"/>
    </location>
</feature>
<keyword evidence="4" id="KW-1185">Reference proteome</keyword>
<evidence type="ECO:0000313" key="3">
    <source>
        <dbReference type="EMBL" id="KAK7423504.1"/>
    </source>
</evidence>
<dbReference type="Proteomes" id="UP001498476">
    <property type="component" value="Unassembled WGS sequence"/>
</dbReference>
<organism evidence="3 4">
    <name type="scientific">Neonectria punicea</name>
    <dbReference type="NCBI Taxonomy" id="979145"/>
    <lineage>
        <taxon>Eukaryota</taxon>
        <taxon>Fungi</taxon>
        <taxon>Dikarya</taxon>
        <taxon>Ascomycota</taxon>
        <taxon>Pezizomycotina</taxon>
        <taxon>Sordariomycetes</taxon>
        <taxon>Hypocreomycetidae</taxon>
        <taxon>Hypocreales</taxon>
        <taxon>Nectriaceae</taxon>
        <taxon>Neonectria</taxon>
    </lineage>
</organism>
<dbReference type="Gene3D" id="3.40.33.10">
    <property type="entry name" value="CAP"/>
    <property type="match status" value="1"/>
</dbReference>
<protein>
    <recommendedName>
        <fullName evidence="2">SCP domain-containing protein</fullName>
    </recommendedName>
</protein>
<keyword evidence="1" id="KW-0732">Signal</keyword>
<accession>A0ABR1HQR3</accession>
<dbReference type="InterPro" id="IPR035940">
    <property type="entry name" value="CAP_sf"/>
</dbReference>
<dbReference type="InterPro" id="IPR001283">
    <property type="entry name" value="CRISP-related"/>
</dbReference>
<dbReference type="Pfam" id="PF00188">
    <property type="entry name" value="CAP"/>
    <property type="match status" value="1"/>
</dbReference>
<feature type="signal peptide" evidence="1">
    <location>
        <begin position="1"/>
        <end position="22"/>
    </location>
</feature>
<gene>
    <name evidence="3" type="ORF">QQX98_000961</name>
</gene>
<dbReference type="SMART" id="SM00198">
    <property type="entry name" value="SCP"/>
    <property type="match status" value="1"/>
</dbReference>
<evidence type="ECO:0000259" key="2">
    <source>
        <dbReference type="SMART" id="SM00198"/>
    </source>
</evidence>
<dbReference type="PANTHER" id="PTHR10334">
    <property type="entry name" value="CYSTEINE-RICH SECRETORY PROTEIN-RELATED"/>
    <property type="match status" value="1"/>
</dbReference>
<feature type="domain" description="SCP" evidence="2">
    <location>
        <begin position="79"/>
        <end position="218"/>
    </location>
</feature>
<sequence>MLFTTIFGRSLLLFGFQSAVAGHQVPANNREVQADVPAHIIVHLGKPELIVSADKRSIDLDVHIGQRGNLPIFPRALTVNQTEVLKLHNNARAKKKLKPLVWDRTLERNAKNWAVKIAKSGKLQHSANSDRPNQGENLAYVWSSQPVSRPMSIGTRGWLAEAKDYHNEIIPKGNFSDYGHYTQCMWNTTLKIGVATVSNGKGAWYTVARYSPPGNFVGRRPY</sequence>
<dbReference type="PRINTS" id="PR00837">
    <property type="entry name" value="V5TPXLIKE"/>
</dbReference>